<dbReference type="SUPFAM" id="SSF55785">
    <property type="entry name" value="PYP-like sensor domain (PAS domain)"/>
    <property type="match status" value="1"/>
</dbReference>
<dbReference type="RefSeq" id="WP_214537431.1">
    <property type="nucleotide sequence ID" value="NZ_JAHFVK010000002.1"/>
</dbReference>
<dbReference type="SUPFAM" id="SSF55874">
    <property type="entry name" value="ATPase domain of HSP90 chaperone/DNA topoisomerase II/histidine kinase"/>
    <property type="match status" value="1"/>
</dbReference>
<evidence type="ECO:0000259" key="9">
    <source>
        <dbReference type="PROSITE" id="PS50109"/>
    </source>
</evidence>
<dbReference type="InterPro" id="IPR004358">
    <property type="entry name" value="Sig_transdc_His_kin-like_C"/>
</dbReference>
<dbReference type="InterPro" id="IPR036097">
    <property type="entry name" value="HisK_dim/P_sf"/>
</dbReference>
<dbReference type="PROSITE" id="PS50113">
    <property type="entry name" value="PAC"/>
    <property type="match status" value="1"/>
</dbReference>
<dbReference type="InterPro" id="IPR005467">
    <property type="entry name" value="His_kinase_dom"/>
</dbReference>
<dbReference type="InterPro" id="IPR000700">
    <property type="entry name" value="PAS-assoc_C"/>
</dbReference>
<dbReference type="EMBL" id="JAHFVK010000002">
    <property type="protein sequence ID" value="MBT2135758.1"/>
    <property type="molecule type" value="Genomic_DNA"/>
</dbReference>
<evidence type="ECO:0000256" key="1">
    <source>
        <dbReference type="ARBA" id="ARBA00000085"/>
    </source>
</evidence>
<evidence type="ECO:0000259" key="10">
    <source>
        <dbReference type="PROSITE" id="PS50112"/>
    </source>
</evidence>
<dbReference type="SMART" id="SM00388">
    <property type="entry name" value="HisKA"/>
    <property type="match status" value="1"/>
</dbReference>
<dbReference type="CDD" id="cd00130">
    <property type="entry name" value="PAS"/>
    <property type="match status" value="1"/>
</dbReference>
<evidence type="ECO:0000256" key="8">
    <source>
        <dbReference type="ARBA" id="ARBA00023012"/>
    </source>
</evidence>
<comment type="caution">
    <text evidence="12">The sequence shown here is derived from an EMBL/GenBank/DDBJ whole genome shotgun (WGS) entry which is preliminary data.</text>
</comment>
<keyword evidence="8" id="KW-0902">Two-component regulatory system</keyword>
<evidence type="ECO:0000259" key="11">
    <source>
        <dbReference type="PROSITE" id="PS50113"/>
    </source>
</evidence>
<dbReference type="PROSITE" id="PS50112">
    <property type="entry name" value="PAS"/>
    <property type="match status" value="1"/>
</dbReference>
<dbReference type="NCBIfam" id="TIGR00229">
    <property type="entry name" value="sensory_box"/>
    <property type="match status" value="1"/>
</dbReference>
<proteinExistence type="predicted"/>
<sequence>MAVPMKRLNNSNYLRSILASAPIGMIVLDRRLLIVSFNSVAESMFGYSEAEVVGRHVRVLLPEADRNRHAAYLRRNIRVGWPNRIGLGRVLGRVDVAQRRDGKVFPVQLTIGEACTPEGSVYTGFLHDITSRQQAQQELYELRDQLEQVSKMSAVTTLAQSLTHELNQPLTAIASYMEASRDMLGAAEIDRALLREALDDAATQAVRAGRIIRRMRDFIMEGESEKGVESIEDVVNEVTVLGQFGPATKNVSLELKLDPEVDRVVIDRTQIHQVLQNLIRNAIEGMQDSPVQRLEISSRKVDDQSLRLTVADSGPGLAAGARERLFEPFYTTKRHGMGLGLPICRAIVESHGGRLWVGPSHLGGTAFHFTLLTGTFPEVTHD</sequence>
<evidence type="ECO:0000256" key="3">
    <source>
        <dbReference type="ARBA" id="ARBA00022553"/>
    </source>
</evidence>
<keyword evidence="4" id="KW-0808">Transferase</keyword>
<dbReference type="PRINTS" id="PR00344">
    <property type="entry name" value="BCTRLSENSOR"/>
</dbReference>
<feature type="domain" description="Histidine kinase" evidence="9">
    <location>
        <begin position="161"/>
        <end position="375"/>
    </location>
</feature>
<dbReference type="Pfam" id="PF00512">
    <property type="entry name" value="HisKA"/>
    <property type="match status" value="1"/>
</dbReference>
<dbReference type="InterPro" id="IPR036890">
    <property type="entry name" value="HATPase_C_sf"/>
</dbReference>
<keyword evidence="13" id="KW-1185">Reference proteome</keyword>
<evidence type="ECO:0000256" key="2">
    <source>
        <dbReference type="ARBA" id="ARBA00012438"/>
    </source>
</evidence>
<evidence type="ECO:0000313" key="13">
    <source>
        <dbReference type="Proteomes" id="UP000811255"/>
    </source>
</evidence>
<dbReference type="PROSITE" id="PS50109">
    <property type="entry name" value="HIS_KIN"/>
    <property type="match status" value="1"/>
</dbReference>
<dbReference type="InterPro" id="IPR000014">
    <property type="entry name" value="PAS"/>
</dbReference>
<dbReference type="PANTHER" id="PTHR43065:SF10">
    <property type="entry name" value="PEROXIDE STRESS-ACTIVATED HISTIDINE KINASE MAK3"/>
    <property type="match status" value="1"/>
</dbReference>
<evidence type="ECO:0000256" key="4">
    <source>
        <dbReference type="ARBA" id="ARBA00022679"/>
    </source>
</evidence>
<keyword evidence="7" id="KW-0067">ATP-binding</keyword>
<keyword evidence="6" id="KW-0418">Kinase</keyword>
<evidence type="ECO:0000313" key="12">
    <source>
        <dbReference type="EMBL" id="MBT2135758.1"/>
    </source>
</evidence>
<name>A0ABS5W7L3_9SPHN</name>
<feature type="domain" description="PAS" evidence="10">
    <location>
        <begin position="10"/>
        <end position="80"/>
    </location>
</feature>
<dbReference type="InterPro" id="IPR013767">
    <property type="entry name" value="PAS_fold"/>
</dbReference>
<evidence type="ECO:0000256" key="6">
    <source>
        <dbReference type="ARBA" id="ARBA00022777"/>
    </source>
</evidence>
<keyword evidence="5" id="KW-0547">Nucleotide-binding</keyword>
<dbReference type="SUPFAM" id="SSF47384">
    <property type="entry name" value="Homodimeric domain of signal transducing histidine kinase"/>
    <property type="match status" value="1"/>
</dbReference>
<protein>
    <recommendedName>
        <fullName evidence="2">histidine kinase</fullName>
        <ecNumber evidence="2">2.7.13.3</ecNumber>
    </recommendedName>
</protein>
<accession>A0ABS5W7L3</accession>
<dbReference type="SMART" id="SM00387">
    <property type="entry name" value="HATPase_c"/>
    <property type="match status" value="1"/>
</dbReference>
<reference evidence="12 13" key="1">
    <citation type="submission" date="2021-05" db="EMBL/GenBank/DDBJ databases">
        <title>Croceibacterium sp. LX-88 genome sequence.</title>
        <authorList>
            <person name="Luo X."/>
        </authorList>
    </citation>
    <scope>NUCLEOTIDE SEQUENCE [LARGE SCALE GENOMIC DNA]</scope>
    <source>
        <strain evidence="12 13">LX-88</strain>
    </source>
</reference>
<dbReference type="SMART" id="SM00091">
    <property type="entry name" value="PAS"/>
    <property type="match status" value="1"/>
</dbReference>
<comment type="catalytic activity">
    <reaction evidence="1">
        <text>ATP + protein L-histidine = ADP + protein N-phospho-L-histidine.</text>
        <dbReference type="EC" id="2.7.13.3"/>
    </reaction>
</comment>
<dbReference type="CDD" id="cd00082">
    <property type="entry name" value="HisKA"/>
    <property type="match status" value="1"/>
</dbReference>
<dbReference type="InterPro" id="IPR035965">
    <property type="entry name" value="PAS-like_dom_sf"/>
</dbReference>
<dbReference type="Pfam" id="PF00989">
    <property type="entry name" value="PAS"/>
    <property type="match status" value="1"/>
</dbReference>
<evidence type="ECO:0000256" key="7">
    <source>
        <dbReference type="ARBA" id="ARBA00022840"/>
    </source>
</evidence>
<dbReference type="Gene3D" id="1.10.287.130">
    <property type="match status" value="1"/>
</dbReference>
<dbReference type="InterPro" id="IPR003594">
    <property type="entry name" value="HATPase_dom"/>
</dbReference>
<dbReference type="EC" id="2.7.13.3" evidence="2"/>
<dbReference type="InterPro" id="IPR003661">
    <property type="entry name" value="HisK_dim/P_dom"/>
</dbReference>
<dbReference type="Proteomes" id="UP000811255">
    <property type="component" value="Unassembled WGS sequence"/>
</dbReference>
<dbReference type="Gene3D" id="3.30.565.10">
    <property type="entry name" value="Histidine kinase-like ATPase, C-terminal domain"/>
    <property type="match status" value="1"/>
</dbReference>
<dbReference type="PANTHER" id="PTHR43065">
    <property type="entry name" value="SENSOR HISTIDINE KINASE"/>
    <property type="match status" value="1"/>
</dbReference>
<feature type="domain" description="PAC" evidence="11">
    <location>
        <begin position="90"/>
        <end position="141"/>
    </location>
</feature>
<dbReference type="Pfam" id="PF02518">
    <property type="entry name" value="HATPase_c"/>
    <property type="match status" value="1"/>
</dbReference>
<gene>
    <name evidence="12" type="ORF">KK137_15575</name>
</gene>
<organism evidence="12 13">
    <name type="scientific">Croceibacterium selenioxidans</name>
    <dbReference type="NCBI Taxonomy" id="2838833"/>
    <lineage>
        <taxon>Bacteria</taxon>
        <taxon>Pseudomonadati</taxon>
        <taxon>Pseudomonadota</taxon>
        <taxon>Alphaproteobacteria</taxon>
        <taxon>Sphingomonadales</taxon>
        <taxon>Erythrobacteraceae</taxon>
        <taxon>Croceibacterium</taxon>
    </lineage>
</organism>
<evidence type="ECO:0000256" key="5">
    <source>
        <dbReference type="ARBA" id="ARBA00022741"/>
    </source>
</evidence>
<keyword evidence="3" id="KW-0597">Phosphoprotein</keyword>
<dbReference type="Gene3D" id="3.30.450.20">
    <property type="entry name" value="PAS domain"/>
    <property type="match status" value="1"/>
</dbReference>